<sequence length="517" mass="55901">MDNGIGNWPSIHHLRRPDRTALVDADTGAALTFGELDRRTNALADAMRQRGVRKGDRVALITFNSPHMLEVLFAAAKLGAVTVPVNYRLSAPEMRYILQDSGACIVFHSAQLTATVHDAADGTYVRETVEIGSAAQRVAGERSAYDALLASGDPARVEYDIGHDDLCVVMYTSGTTGRPKGAMLTHGNFLWNAVHNFSIAEGLTPRDVNVTSAPMFHIGALGIFTLPMLYLGATSVILESFAPEAWLDAVEQHRGTVAFCVPAMWAAIDNAASIGDRDLGSLKFTISGGAPCPVVLIEALRGRGITFTEGFGLTETSPIAAVLDADDVVTHAGSIGRPVLHVDFRIVDDGRDVPVGEVGELVMRGPNIFAGYWQKPDATREALRDGWFHSGDLARCDEDGYYTIVDRKKDMVISGGENVYPAEVEQQLYRHRAVAEVAVIGVPDETWGEAVAAVVVCKPGQQVGGDELISWLRERLAHFKCPRAVVFVDELPRTATGKILKRELRANWSDGAMVAAR</sequence>
<dbReference type="Pfam" id="PF00501">
    <property type="entry name" value="AMP-binding"/>
    <property type="match status" value="1"/>
</dbReference>
<dbReference type="PANTHER" id="PTHR43767">
    <property type="entry name" value="LONG-CHAIN-FATTY-ACID--COA LIGASE"/>
    <property type="match status" value="1"/>
</dbReference>
<feature type="domain" description="AMP-dependent synthetase/ligase" evidence="3">
    <location>
        <begin position="15"/>
        <end position="373"/>
    </location>
</feature>
<keyword evidence="6" id="KW-1185">Reference proteome</keyword>
<evidence type="ECO:0000259" key="3">
    <source>
        <dbReference type="Pfam" id="PF00501"/>
    </source>
</evidence>
<dbReference type="CDD" id="cd17631">
    <property type="entry name" value="FACL_FadD13-like"/>
    <property type="match status" value="1"/>
</dbReference>
<evidence type="ECO:0000313" key="5">
    <source>
        <dbReference type="EMBL" id="SDD94890.1"/>
    </source>
</evidence>
<gene>
    <name evidence="5" type="ORF">SAMN05444580_10824</name>
</gene>
<dbReference type="Proteomes" id="UP000199417">
    <property type="component" value="Unassembled WGS sequence"/>
</dbReference>
<dbReference type="AlphaFoldDB" id="A0A1G6YX25"/>
<comment type="similarity">
    <text evidence="1">Belongs to the ATP-dependent AMP-binding enzyme family.</text>
</comment>
<dbReference type="Gene3D" id="3.30.300.30">
    <property type="match status" value="1"/>
</dbReference>
<dbReference type="NCBIfam" id="NF004837">
    <property type="entry name" value="PRK06187.1"/>
    <property type="match status" value="1"/>
</dbReference>
<evidence type="ECO:0000259" key="4">
    <source>
        <dbReference type="Pfam" id="PF13193"/>
    </source>
</evidence>
<protein>
    <submittedName>
        <fullName evidence="5">Fatty-acyl-CoA synthase</fullName>
    </submittedName>
</protein>
<keyword evidence="2" id="KW-0436">Ligase</keyword>
<dbReference type="InterPro" id="IPR050237">
    <property type="entry name" value="ATP-dep_AMP-bd_enzyme"/>
</dbReference>
<accession>A0A1G6YX25</accession>
<dbReference type="InterPro" id="IPR045851">
    <property type="entry name" value="AMP-bd_C_sf"/>
</dbReference>
<name>A0A1G6YX25_9NOCA</name>
<dbReference type="InterPro" id="IPR042099">
    <property type="entry name" value="ANL_N_sf"/>
</dbReference>
<proteinExistence type="inferred from homology"/>
<dbReference type="PROSITE" id="PS00455">
    <property type="entry name" value="AMP_BINDING"/>
    <property type="match status" value="1"/>
</dbReference>
<feature type="domain" description="AMP-binding enzyme C-terminal" evidence="4">
    <location>
        <begin position="423"/>
        <end position="498"/>
    </location>
</feature>
<dbReference type="Gene3D" id="3.40.50.12780">
    <property type="entry name" value="N-terminal domain of ligase-like"/>
    <property type="match status" value="1"/>
</dbReference>
<evidence type="ECO:0000256" key="2">
    <source>
        <dbReference type="ARBA" id="ARBA00022598"/>
    </source>
</evidence>
<dbReference type="GO" id="GO:0016878">
    <property type="term" value="F:acid-thiol ligase activity"/>
    <property type="evidence" value="ECO:0007669"/>
    <property type="project" value="UniProtKB-ARBA"/>
</dbReference>
<dbReference type="RefSeq" id="WP_072847161.1">
    <property type="nucleotide sequence ID" value="NZ_FNAB01000008.1"/>
</dbReference>
<organism evidence="5 6">
    <name type="scientific">Rhodococcus tukisamuensis</name>
    <dbReference type="NCBI Taxonomy" id="168276"/>
    <lineage>
        <taxon>Bacteria</taxon>
        <taxon>Bacillati</taxon>
        <taxon>Actinomycetota</taxon>
        <taxon>Actinomycetes</taxon>
        <taxon>Mycobacteriales</taxon>
        <taxon>Nocardiaceae</taxon>
        <taxon>Rhodococcus</taxon>
    </lineage>
</organism>
<dbReference type="SUPFAM" id="SSF56801">
    <property type="entry name" value="Acetyl-CoA synthetase-like"/>
    <property type="match status" value="1"/>
</dbReference>
<evidence type="ECO:0000256" key="1">
    <source>
        <dbReference type="ARBA" id="ARBA00006432"/>
    </source>
</evidence>
<reference evidence="5 6" key="1">
    <citation type="submission" date="2016-10" db="EMBL/GenBank/DDBJ databases">
        <authorList>
            <person name="de Groot N.N."/>
        </authorList>
    </citation>
    <scope>NUCLEOTIDE SEQUENCE [LARGE SCALE GENOMIC DNA]</scope>
    <source>
        <strain evidence="5 6">JCM 11308</strain>
    </source>
</reference>
<dbReference type="Pfam" id="PF13193">
    <property type="entry name" value="AMP-binding_C"/>
    <property type="match status" value="1"/>
</dbReference>
<dbReference type="PANTHER" id="PTHR43767:SF1">
    <property type="entry name" value="NONRIBOSOMAL PEPTIDE SYNTHASE PES1 (EUROFUNG)-RELATED"/>
    <property type="match status" value="1"/>
</dbReference>
<dbReference type="STRING" id="168276.SAMN05444580_10824"/>
<evidence type="ECO:0000313" key="6">
    <source>
        <dbReference type="Proteomes" id="UP000199417"/>
    </source>
</evidence>
<dbReference type="EMBL" id="FNAB01000008">
    <property type="protein sequence ID" value="SDD94890.1"/>
    <property type="molecule type" value="Genomic_DNA"/>
</dbReference>
<dbReference type="InterPro" id="IPR000873">
    <property type="entry name" value="AMP-dep_synth/lig_dom"/>
</dbReference>
<dbReference type="FunFam" id="3.30.300.30:FF:000008">
    <property type="entry name" value="2,3-dihydroxybenzoate-AMP ligase"/>
    <property type="match status" value="1"/>
</dbReference>
<dbReference type="InterPro" id="IPR020845">
    <property type="entry name" value="AMP-binding_CS"/>
</dbReference>
<dbReference type="InterPro" id="IPR025110">
    <property type="entry name" value="AMP-bd_C"/>
</dbReference>